<keyword evidence="1" id="KW-0472">Membrane</keyword>
<sequence length="164" mass="18736">MYKGNIFITLLILCAIVGGIYGTYILALKSLPGEFLYPIKTETETLKLSTTELSRVQRALIYIEFANKRLDEAEALQKKGKSPAKILPVIEKFLENEQFALSVMTKETARVENTTPVYVGLRALLEKQEKILNRFLETIPAPEFYQILDIKTKSMEALNEYNLR</sequence>
<comment type="caution">
    <text evidence="3">The sequence shown here is derived from an EMBL/GenBank/DDBJ whole genome shotgun (WGS) entry which is preliminary data.</text>
</comment>
<evidence type="ECO:0000256" key="1">
    <source>
        <dbReference type="SAM" id="Phobius"/>
    </source>
</evidence>
<reference evidence="3 4" key="1">
    <citation type="journal article" date="2016" name="Nat. Commun.">
        <title>Thousands of microbial genomes shed light on interconnected biogeochemical processes in an aquifer system.</title>
        <authorList>
            <person name="Anantharaman K."/>
            <person name="Brown C.T."/>
            <person name="Hug L.A."/>
            <person name="Sharon I."/>
            <person name="Castelle C.J."/>
            <person name="Probst A.J."/>
            <person name="Thomas B.C."/>
            <person name="Singh A."/>
            <person name="Wilkins M.J."/>
            <person name="Karaoz U."/>
            <person name="Brodie E.L."/>
            <person name="Williams K.H."/>
            <person name="Hubbard S.S."/>
            <person name="Banfield J.F."/>
        </authorList>
    </citation>
    <scope>NUCLEOTIDE SEQUENCE [LARGE SCALE GENOMIC DNA]</scope>
</reference>
<dbReference type="EMBL" id="MFDE01000043">
    <property type="protein sequence ID" value="OGE37435.1"/>
    <property type="molecule type" value="Genomic_DNA"/>
</dbReference>
<evidence type="ECO:0000313" key="3">
    <source>
        <dbReference type="EMBL" id="OGE37435.1"/>
    </source>
</evidence>
<evidence type="ECO:0000259" key="2">
    <source>
        <dbReference type="Pfam" id="PF18915"/>
    </source>
</evidence>
<organism evidence="3 4">
    <name type="scientific">Candidatus Daviesbacteria bacterium RIFCSPHIGHO2_12_FULL_37_11</name>
    <dbReference type="NCBI Taxonomy" id="1797777"/>
    <lineage>
        <taxon>Bacteria</taxon>
        <taxon>Candidatus Daviesiibacteriota</taxon>
    </lineage>
</organism>
<keyword evidence="1" id="KW-0812">Transmembrane</keyword>
<evidence type="ECO:0000313" key="4">
    <source>
        <dbReference type="Proteomes" id="UP000176527"/>
    </source>
</evidence>
<protein>
    <recommendedName>
        <fullName evidence="2">DUF5667 domain-containing protein</fullName>
    </recommendedName>
</protein>
<feature type="transmembrane region" description="Helical" evidence="1">
    <location>
        <begin position="6"/>
        <end position="27"/>
    </location>
</feature>
<keyword evidence="1" id="KW-1133">Transmembrane helix</keyword>
<feature type="domain" description="DUF5667" evidence="2">
    <location>
        <begin position="30"/>
        <end position="110"/>
    </location>
</feature>
<name>A0A1F5K9E1_9BACT</name>
<dbReference type="Proteomes" id="UP000176527">
    <property type="component" value="Unassembled WGS sequence"/>
</dbReference>
<accession>A0A1F5K9E1</accession>
<dbReference type="InterPro" id="IPR043725">
    <property type="entry name" value="DUF5667"/>
</dbReference>
<dbReference type="Pfam" id="PF18915">
    <property type="entry name" value="DUF5667"/>
    <property type="match status" value="1"/>
</dbReference>
<gene>
    <name evidence="3" type="ORF">A3F00_01040</name>
</gene>
<dbReference type="AlphaFoldDB" id="A0A1F5K9E1"/>
<proteinExistence type="predicted"/>